<dbReference type="PROSITE" id="PS51004">
    <property type="entry name" value="SEMA"/>
    <property type="match status" value="1"/>
</dbReference>
<dbReference type="GO" id="GO:0005886">
    <property type="term" value="C:plasma membrane"/>
    <property type="evidence" value="ECO:0007669"/>
    <property type="project" value="TreeGrafter"/>
</dbReference>
<dbReference type="SUPFAM" id="SSF101912">
    <property type="entry name" value="Sema domain"/>
    <property type="match status" value="1"/>
</dbReference>
<dbReference type="SMART" id="SM00423">
    <property type="entry name" value="PSI"/>
    <property type="match status" value="1"/>
</dbReference>
<feature type="domain" description="Sema" evidence="8">
    <location>
        <begin position="1"/>
        <end position="404"/>
    </location>
</feature>
<evidence type="ECO:0000256" key="3">
    <source>
        <dbReference type="ARBA" id="ARBA00023157"/>
    </source>
</evidence>
<feature type="region of interest" description="Disordered" evidence="6">
    <location>
        <begin position="481"/>
        <end position="507"/>
    </location>
</feature>
<keyword evidence="10" id="KW-1185">Reference proteome</keyword>
<dbReference type="InterPro" id="IPR027231">
    <property type="entry name" value="Semaphorin"/>
</dbReference>
<feature type="transmembrane region" description="Helical" evidence="7">
    <location>
        <begin position="536"/>
        <end position="557"/>
    </location>
</feature>
<sequence length="634" mass="70384">MKGKVGCDNFIRVLVRKSSERVYICGTNSFQPRCRHYEITDNGHFKMVKKEESEGGTGVCPFDPKHNSTAIFTDGKLYSATVADADARDPLILQKTNENVLVRTQPRDSIFLNEPNFVSSFEKDDKVFFFFRETAVENINCGKTVFSRVARVCKQDKGGAVRSFQNTFTSFFKARLNCSIPGEFPFYFNEIQSTTHFGQGNYRPTKDSGDRSDMIYAVFSSPENGLGGSAVCAYKYSEVLEVFRGRFKGQESFYHNWLPVPWEDTPTPHPEQCMNSSQDMSFKTSNFIKSHPLMDDTVQPKGSMPMLVFPSFRSKLTQIAVDWQVLAADKRYYDVMFVGTDDGRVIKAINKGEGSKIESVVIEDIQVLEPGDAVVSLKVLSDRAEQEQQKLVVVSKKSLVSIPLHRCSKAKSCSSCVGLQDPYCAWNQEMKQCLSAETGLQSIITGKHGSCKEIDAVNEVTPTPEPLPVLTKCTCPPSPGIEDFKENPGTGNEPDKATETPPKEPTSDEIKCPIDEEGQIGAAQQTVQAGGTALEIVITAVIVSIIVSLVIGFFIGYKFHSCRGGRESDVFYEVSSLQRGRNRLSSGDNPYFHTDPKNMPHPPKQMNYVVNLKSGKGNSGVETKPVTKSNKVYL</sequence>
<dbReference type="GO" id="GO:0007411">
    <property type="term" value="P:axon guidance"/>
    <property type="evidence" value="ECO:0007669"/>
    <property type="project" value="TreeGrafter"/>
</dbReference>
<reference evidence="9 10" key="1">
    <citation type="submission" date="2024-04" db="EMBL/GenBank/DDBJ databases">
        <authorList>
            <consortium name="Genoscope - CEA"/>
            <person name="William W."/>
        </authorList>
    </citation>
    <scope>NUCLEOTIDE SEQUENCE [LARGE SCALE GENOMIC DNA]</scope>
</reference>
<keyword evidence="7" id="KW-0812">Transmembrane</keyword>
<evidence type="ECO:0000256" key="6">
    <source>
        <dbReference type="SAM" id="MobiDB-lite"/>
    </source>
</evidence>
<dbReference type="Proteomes" id="UP001497497">
    <property type="component" value="Unassembled WGS sequence"/>
</dbReference>
<dbReference type="GO" id="GO:0045499">
    <property type="term" value="F:chemorepellent activity"/>
    <property type="evidence" value="ECO:0007669"/>
    <property type="project" value="TreeGrafter"/>
</dbReference>
<proteinExistence type="predicted"/>
<dbReference type="EMBL" id="CAXITT010000849">
    <property type="protein sequence ID" value="CAL1546730.1"/>
    <property type="molecule type" value="Genomic_DNA"/>
</dbReference>
<dbReference type="Gene3D" id="2.130.10.10">
    <property type="entry name" value="YVTN repeat-like/Quinoprotein amine dehydrogenase"/>
    <property type="match status" value="1"/>
</dbReference>
<dbReference type="Pfam" id="PF01437">
    <property type="entry name" value="PSI"/>
    <property type="match status" value="1"/>
</dbReference>
<keyword evidence="2 7" id="KW-0472">Membrane</keyword>
<feature type="compositionally biased region" description="Basic and acidic residues" evidence="6">
    <location>
        <begin position="493"/>
        <end position="507"/>
    </location>
</feature>
<dbReference type="GO" id="GO:0071526">
    <property type="term" value="P:semaphorin-plexin signaling pathway"/>
    <property type="evidence" value="ECO:0007669"/>
    <property type="project" value="TreeGrafter"/>
</dbReference>
<gene>
    <name evidence="9" type="ORF">GSLYS_00020107001</name>
</gene>
<evidence type="ECO:0000313" key="9">
    <source>
        <dbReference type="EMBL" id="CAL1546730.1"/>
    </source>
</evidence>
<keyword evidence="7" id="KW-1133">Transmembrane helix</keyword>
<dbReference type="SUPFAM" id="SSF103575">
    <property type="entry name" value="Plexin repeat"/>
    <property type="match status" value="1"/>
</dbReference>
<dbReference type="Gene3D" id="3.30.1680.10">
    <property type="entry name" value="ligand-binding face of the semaphorins, domain 2"/>
    <property type="match status" value="1"/>
</dbReference>
<dbReference type="InterPro" id="IPR015943">
    <property type="entry name" value="WD40/YVTN_repeat-like_dom_sf"/>
</dbReference>
<accession>A0AAV2IK43</accession>
<comment type="caution">
    <text evidence="9">The sequence shown here is derived from an EMBL/GenBank/DDBJ whole genome shotgun (WGS) entry which is preliminary data.</text>
</comment>
<protein>
    <recommendedName>
        <fullName evidence="8">Sema domain-containing protein</fullName>
    </recommendedName>
</protein>
<evidence type="ECO:0000256" key="1">
    <source>
        <dbReference type="ARBA" id="ARBA00004370"/>
    </source>
</evidence>
<dbReference type="SMART" id="SM00630">
    <property type="entry name" value="Sema"/>
    <property type="match status" value="1"/>
</dbReference>
<dbReference type="InterPro" id="IPR036352">
    <property type="entry name" value="Semap_dom_sf"/>
</dbReference>
<evidence type="ECO:0000256" key="5">
    <source>
        <dbReference type="PROSITE-ProRule" id="PRU00352"/>
    </source>
</evidence>
<comment type="caution">
    <text evidence="5">Lacks conserved residue(s) required for the propagation of feature annotation.</text>
</comment>
<comment type="subcellular location">
    <subcellularLocation>
        <location evidence="1">Membrane</location>
    </subcellularLocation>
</comment>
<organism evidence="9 10">
    <name type="scientific">Lymnaea stagnalis</name>
    <name type="common">Great pond snail</name>
    <name type="synonym">Helix stagnalis</name>
    <dbReference type="NCBI Taxonomy" id="6523"/>
    <lineage>
        <taxon>Eukaryota</taxon>
        <taxon>Metazoa</taxon>
        <taxon>Spiralia</taxon>
        <taxon>Lophotrochozoa</taxon>
        <taxon>Mollusca</taxon>
        <taxon>Gastropoda</taxon>
        <taxon>Heterobranchia</taxon>
        <taxon>Euthyneura</taxon>
        <taxon>Panpulmonata</taxon>
        <taxon>Hygrophila</taxon>
        <taxon>Lymnaeoidea</taxon>
        <taxon>Lymnaeidae</taxon>
        <taxon>Lymnaea</taxon>
    </lineage>
</organism>
<dbReference type="InterPro" id="IPR002165">
    <property type="entry name" value="Plexin_repeat"/>
</dbReference>
<name>A0AAV2IK43_LYMST</name>
<keyword evidence="3" id="KW-1015">Disulfide bond</keyword>
<dbReference type="Pfam" id="PF01403">
    <property type="entry name" value="Sema"/>
    <property type="match status" value="1"/>
</dbReference>
<keyword evidence="4" id="KW-0325">Glycoprotein</keyword>
<dbReference type="AlphaFoldDB" id="A0AAV2IK43"/>
<evidence type="ECO:0000256" key="4">
    <source>
        <dbReference type="ARBA" id="ARBA00023180"/>
    </source>
</evidence>
<dbReference type="InterPro" id="IPR001627">
    <property type="entry name" value="Semap_dom"/>
</dbReference>
<evidence type="ECO:0000256" key="7">
    <source>
        <dbReference type="SAM" id="Phobius"/>
    </source>
</evidence>
<dbReference type="PANTHER" id="PTHR11036:SF127">
    <property type="entry name" value="SEMAPHORIN-1A"/>
    <property type="match status" value="1"/>
</dbReference>
<dbReference type="PANTHER" id="PTHR11036">
    <property type="entry name" value="SEMAPHORIN"/>
    <property type="match status" value="1"/>
</dbReference>
<dbReference type="GO" id="GO:0030335">
    <property type="term" value="P:positive regulation of cell migration"/>
    <property type="evidence" value="ECO:0007669"/>
    <property type="project" value="TreeGrafter"/>
</dbReference>
<dbReference type="GO" id="GO:0030215">
    <property type="term" value="F:semaphorin receptor binding"/>
    <property type="evidence" value="ECO:0007669"/>
    <property type="project" value="InterPro"/>
</dbReference>
<evidence type="ECO:0000259" key="8">
    <source>
        <dbReference type="PROSITE" id="PS51004"/>
    </source>
</evidence>
<evidence type="ECO:0000313" key="10">
    <source>
        <dbReference type="Proteomes" id="UP001497497"/>
    </source>
</evidence>
<dbReference type="InterPro" id="IPR016201">
    <property type="entry name" value="PSI"/>
</dbReference>
<evidence type="ECO:0000256" key="2">
    <source>
        <dbReference type="ARBA" id="ARBA00023136"/>
    </source>
</evidence>